<feature type="transmembrane region" description="Helical" evidence="1">
    <location>
        <begin position="212"/>
        <end position="232"/>
    </location>
</feature>
<evidence type="ECO:0000313" key="3">
    <source>
        <dbReference type="Proteomes" id="UP000182983"/>
    </source>
</evidence>
<dbReference type="EMBL" id="FNWO01000004">
    <property type="protein sequence ID" value="SEH32685.1"/>
    <property type="molecule type" value="Genomic_DNA"/>
</dbReference>
<feature type="transmembrane region" description="Helical" evidence="1">
    <location>
        <begin position="84"/>
        <end position="101"/>
    </location>
</feature>
<sequence length="421" mass="46144">MTAQHSLSREHTLPAPETAERKDSLIPPFLLAAAVFYNACLAFINAHGLVFGMVHVAVCEALILLAATGFVISRFHRMPAKKHLIVASFAFYLALGLWVSLANGTVFLHTARNFAIISLFFLVGTQSSPAQMIRTFSVVAAATVSVMLVEGFLPQVYVWLFQPAEYFSNTRGIEALATDSSGLFRNSLGFAGRFSFGLFDQRRLSSVFMEQVSLANFSMVLCILAITWWNDINSRRRIIFAGTVLFMVVSNSSRTSIALCLLMVLGYTAFPRLPRSGYMLVMPLVLAAATIMFIAQGGSGSHLTDDMSGRIGHTINLLLNMDLSDFVIGNIPRIAKTGDSGYAFIVYASTIFGLLYFWIFLSTVLPSAGAEARRFSYALLFYISINLLVGAAIFSIKVNAPLWMIAGCLAARESTRKSQHD</sequence>
<feature type="transmembrane region" description="Helical" evidence="1">
    <location>
        <begin position="136"/>
        <end position="160"/>
    </location>
</feature>
<reference evidence="3" key="1">
    <citation type="submission" date="2016-10" db="EMBL/GenBank/DDBJ databases">
        <authorList>
            <person name="Varghese N."/>
            <person name="Submissions S."/>
        </authorList>
    </citation>
    <scope>NUCLEOTIDE SEQUENCE [LARGE SCALE GENOMIC DNA]</scope>
    <source>
        <strain evidence="3">DSM 13234</strain>
    </source>
</reference>
<dbReference type="OrthoDB" id="7467679at2"/>
<proteinExistence type="predicted"/>
<keyword evidence="1" id="KW-1133">Transmembrane helix</keyword>
<feature type="transmembrane region" description="Helical" evidence="1">
    <location>
        <begin position="244"/>
        <end position="270"/>
    </location>
</feature>
<feature type="transmembrane region" description="Helical" evidence="1">
    <location>
        <begin position="276"/>
        <end position="295"/>
    </location>
</feature>
<feature type="transmembrane region" description="Helical" evidence="1">
    <location>
        <begin position="341"/>
        <end position="365"/>
    </location>
</feature>
<gene>
    <name evidence="2" type="ORF">SAMN04244559_01296</name>
</gene>
<organism evidence="2 3">
    <name type="scientific">Magnetospirillum fulvum</name>
    <name type="common">Rhodospirillum fulvum</name>
    <dbReference type="NCBI Taxonomy" id="1082"/>
    <lineage>
        <taxon>Bacteria</taxon>
        <taxon>Pseudomonadati</taxon>
        <taxon>Pseudomonadota</taxon>
        <taxon>Alphaproteobacteria</taxon>
        <taxon>Rhodospirillales</taxon>
        <taxon>Rhodospirillaceae</taxon>
        <taxon>Magnetospirillum</taxon>
    </lineage>
</organism>
<dbReference type="RefSeq" id="WP_074766694.1">
    <property type="nucleotide sequence ID" value="NZ_FNWO01000004.1"/>
</dbReference>
<dbReference type="Proteomes" id="UP000182983">
    <property type="component" value="Unassembled WGS sequence"/>
</dbReference>
<evidence type="ECO:0000256" key="1">
    <source>
        <dbReference type="SAM" id="Phobius"/>
    </source>
</evidence>
<dbReference type="AlphaFoldDB" id="A0A1H6HEM2"/>
<feature type="transmembrane region" description="Helical" evidence="1">
    <location>
        <begin position="50"/>
        <end position="72"/>
    </location>
</feature>
<name>A0A1H6HEM2_MAGFU</name>
<feature type="transmembrane region" description="Helical" evidence="1">
    <location>
        <begin position="377"/>
        <end position="396"/>
    </location>
</feature>
<keyword evidence="1" id="KW-0472">Membrane</keyword>
<feature type="transmembrane region" description="Helical" evidence="1">
    <location>
        <begin position="25"/>
        <end position="44"/>
    </location>
</feature>
<keyword evidence="3" id="KW-1185">Reference proteome</keyword>
<keyword evidence="1" id="KW-0812">Transmembrane</keyword>
<accession>A0A1H6HEM2</accession>
<evidence type="ECO:0000313" key="2">
    <source>
        <dbReference type="EMBL" id="SEH32685.1"/>
    </source>
</evidence>
<protein>
    <submittedName>
        <fullName evidence="2">Putative polymerase</fullName>
    </submittedName>
</protein>